<evidence type="ECO:0000259" key="1">
    <source>
        <dbReference type="Pfam" id="PF00961"/>
    </source>
</evidence>
<sequence length="141" mass="16882">MEDNDFNSWLAGFWEGEGCISKRKNGTGYVVRISQSLCPGRNVEEMMKKIKNIFGGNITEMKYEKYKTSLLWSIGNRRDVLKFIDTIYLYCQFRNKQLAEALIHYKKYSKYNVYPKRKKEKKIICKDMSNVWEYIRQLIYA</sequence>
<dbReference type="InterPro" id="IPR004860">
    <property type="entry name" value="LAGLIDADG_dom"/>
</dbReference>
<name>A0A6H2A4D5_9ZZZZ</name>
<keyword evidence="2" id="KW-0255">Endonuclease</keyword>
<gene>
    <name evidence="2" type="ORF">TM448A04903_0010</name>
</gene>
<dbReference type="EMBL" id="MT144507">
    <property type="protein sequence ID" value="QJA54447.1"/>
    <property type="molecule type" value="Genomic_DNA"/>
</dbReference>
<dbReference type="GO" id="GO:0004519">
    <property type="term" value="F:endonuclease activity"/>
    <property type="evidence" value="ECO:0007669"/>
    <property type="project" value="UniProtKB-KW"/>
</dbReference>
<dbReference type="SUPFAM" id="SSF55608">
    <property type="entry name" value="Homing endonucleases"/>
    <property type="match status" value="1"/>
</dbReference>
<dbReference type="AlphaFoldDB" id="A0A6H2A4D5"/>
<dbReference type="Gene3D" id="3.10.28.10">
    <property type="entry name" value="Homing endonucleases"/>
    <property type="match status" value="1"/>
</dbReference>
<evidence type="ECO:0000313" key="2">
    <source>
        <dbReference type="EMBL" id="QJA54447.1"/>
    </source>
</evidence>
<dbReference type="Pfam" id="PF00961">
    <property type="entry name" value="LAGLIDADG_1"/>
    <property type="match status" value="1"/>
</dbReference>
<keyword evidence="2" id="KW-0378">Hydrolase</keyword>
<protein>
    <submittedName>
        <fullName evidence="2">Putative homing endonuclease</fullName>
    </submittedName>
</protein>
<organism evidence="2">
    <name type="scientific">viral metagenome</name>
    <dbReference type="NCBI Taxonomy" id="1070528"/>
    <lineage>
        <taxon>unclassified sequences</taxon>
        <taxon>metagenomes</taxon>
        <taxon>organismal metagenomes</taxon>
    </lineage>
</organism>
<keyword evidence="2" id="KW-0540">Nuclease</keyword>
<accession>A0A6H2A4D5</accession>
<dbReference type="InterPro" id="IPR027434">
    <property type="entry name" value="Homing_endonucl"/>
</dbReference>
<proteinExistence type="predicted"/>
<feature type="domain" description="Homing endonuclease LAGLIDADG" evidence="1">
    <location>
        <begin position="10"/>
        <end position="98"/>
    </location>
</feature>
<reference evidence="2" key="1">
    <citation type="submission" date="2020-03" db="EMBL/GenBank/DDBJ databases">
        <title>The deep terrestrial virosphere.</title>
        <authorList>
            <person name="Holmfeldt K."/>
            <person name="Nilsson E."/>
            <person name="Simone D."/>
            <person name="Lopez-Fernandez M."/>
            <person name="Wu X."/>
            <person name="de Brujin I."/>
            <person name="Lundin D."/>
            <person name="Andersson A."/>
            <person name="Bertilsson S."/>
            <person name="Dopson M."/>
        </authorList>
    </citation>
    <scope>NUCLEOTIDE SEQUENCE</scope>
    <source>
        <strain evidence="2">TM448A04903</strain>
    </source>
</reference>